<gene>
    <name evidence="5" type="ORF">A2571_02185</name>
</gene>
<evidence type="ECO:0000313" key="6">
    <source>
        <dbReference type="Proteomes" id="UP000177043"/>
    </source>
</evidence>
<dbReference type="CDD" id="cd16393">
    <property type="entry name" value="SPO0J_N"/>
    <property type="match status" value="1"/>
</dbReference>
<dbReference type="AlphaFoldDB" id="A0A1G2QDB8"/>
<dbReference type="InterPro" id="IPR050336">
    <property type="entry name" value="Chromosome_partition/occlusion"/>
</dbReference>
<dbReference type="NCBIfam" id="TIGR00180">
    <property type="entry name" value="parB_part"/>
    <property type="match status" value="1"/>
</dbReference>
<dbReference type="InterPro" id="IPR057240">
    <property type="entry name" value="ParB_dimer_C"/>
</dbReference>
<dbReference type="Gene3D" id="1.10.10.2830">
    <property type="match status" value="1"/>
</dbReference>
<accession>A0A1G2QDB8</accession>
<name>A0A1G2QDB8_9BACT</name>
<dbReference type="SUPFAM" id="SSF110849">
    <property type="entry name" value="ParB/Sulfiredoxin"/>
    <property type="match status" value="1"/>
</dbReference>
<reference evidence="5 6" key="1">
    <citation type="journal article" date="2016" name="Nat. Commun.">
        <title>Thousands of microbial genomes shed light on interconnected biogeochemical processes in an aquifer system.</title>
        <authorList>
            <person name="Anantharaman K."/>
            <person name="Brown C.T."/>
            <person name="Hug L.A."/>
            <person name="Sharon I."/>
            <person name="Castelle C.J."/>
            <person name="Probst A.J."/>
            <person name="Thomas B.C."/>
            <person name="Singh A."/>
            <person name="Wilkins M.J."/>
            <person name="Karaoz U."/>
            <person name="Brodie E.L."/>
            <person name="Williams K.H."/>
            <person name="Hubbard S.S."/>
            <person name="Banfield J.F."/>
        </authorList>
    </citation>
    <scope>NUCLEOTIDE SEQUENCE [LARGE SCALE GENOMIC DNA]</scope>
</reference>
<dbReference type="FunFam" id="3.90.1530.30:FF:000001">
    <property type="entry name" value="Chromosome partitioning protein ParB"/>
    <property type="match status" value="1"/>
</dbReference>
<protein>
    <recommendedName>
        <fullName evidence="4">ParB-like N-terminal domain-containing protein</fullName>
    </recommendedName>
</protein>
<evidence type="ECO:0000256" key="3">
    <source>
        <dbReference type="ARBA" id="ARBA00023125"/>
    </source>
</evidence>
<feature type="domain" description="ParB-like N-terminal" evidence="4">
    <location>
        <begin position="19"/>
        <end position="119"/>
    </location>
</feature>
<keyword evidence="3" id="KW-0238">DNA-binding</keyword>
<sequence length="321" mass="36612">MDDEKIAEEDKLLYNHSIFWIEIDKIKPNPYQPRRDFDEDQLRSLADSIRQYGVLQPLVVTRKEIEREEGGLYTEYELIAGERRLRASKIAGLFQVPAIIRTGTQTDKMKLELAIIENLQREDLNPVDRAEAFMKLAKEFNLKHTEIAKKVGMSREYVANSVRILGLPQEMLDALTGKKITEGHTRPLLMLTDRPAEQTTLFLDIMTRRLTVREAEQAARRVAVEKVRKPGTMTDPQVVAMEERLSNKFGAKVRLEKKEQGGRLTISFFAPEDLGKILALIEGEVDEDNMTTAEPTIPEITAPVDDSTADDELYSIHNFSL</sequence>
<dbReference type="InterPro" id="IPR036086">
    <property type="entry name" value="ParB/Sulfiredoxin_sf"/>
</dbReference>
<dbReference type="STRING" id="1802438.A2571_02185"/>
<dbReference type="Pfam" id="PF17762">
    <property type="entry name" value="HTH_ParB"/>
    <property type="match status" value="1"/>
</dbReference>
<dbReference type="SMART" id="SM00470">
    <property type="entry name" value="ParB"/>
    <property type="match status" value="1"/>
</dbReference>
<organism evidence="5 6">
    <name type="scientific">Candidatus Vogelbacteria bacterium RIFOXYD1_FULL_44_32</name>
    <dbReference type="NCBI Taxonomy" id="1802438"/>
    <lineage>
        <taxon>Bacteria</taxon>
        <taxon>Candidatus Vogeliibacteriota</taxon>
    </lineage>
</organism>
<evidence type="ECO:0000256" key="2">
    <source>
        <dbReference type="ARBA" id="ARBA00022829"/>
    </source>
</evidence>
<evidence type="ECO:0000313" key="5">
    <source>
        <dbReference type="EMBL" id="OHA58556.1"/>
    </source>
</evidence>
<dbReference type="PANTHER" id="PTHR33375">
    <property type="entry name" value="CHROMOSOME-PARTITIONING PROTEIN PARB-RELATED"/>
    <property type="match status" value="1"/>
</dbReference>
<dbReference type="EMBL" id="MHTJ01000003">
    <property type="protein sequence ID" value="OHA58556.1"/>
    <property type="molecule type" value="Genomic_DNA"/>
</dbReference>
<dbReference type="Pfam" id="PF23552">
    <property type="entry name" value="ParB_C"/>
    <property type="match status" value="1"/>
</dbReference>
<dbReference type="SUPFAM" id="SSF109709">
    <property type="entry name" value="KorB DNA-binding domain-like"/>
    <property type="match status" value="1"/>
</dbReference>
<dbReference type="Proteomes" id="UP000177043">
    <property type="component" value="Unassembled WGS sequence"/>
</dbReference>
<comment type="similarity">
    <text evidence="1">Belongs to the ParB family.</text>
</comment>
<evidence type="ECO:0000259" key="4">
    <source>
        <dbReference type="SMART" id="SM00470"/>
    </source>
</evidence>
<dbReference type="GO" id="GO:0003677">
    <property type="term" value="F:DNA binding"/>
    <property type="evidence" value="ECO:0007669"/>
    <property type="project" value="UniProtKB-KW"/>
</dbReference>
<evidence type="ECO:0000256" key="1">
    <source>
        <dbReference type="ARBA" id="ARBA00006295"/>
    </source>
</evidence>
<dbReference type="GO" id="GO:0007059">
    <property type="term" value="P:chromosome segregation"/>
    <property type="evidence" value="ECO:0007669"/>
    <property type="project" value="UniProtKB-KW"/>
</dbReference>
<dbReference type="InterPro" id="IPR004437">
    <property type="entry name" value="ParB/RepB/Spo0J"/>
</dbReference>
<dbReference type="InterPro" id="IPR003115">
    <property type="entry name" value="ParB_N"/>
</dbReference>
<dbReference type="InterPro" id="IPR041468">
    <property type="entry name" value="HTH_ParB/Spo0J"/>
</dbReference>
<dbReference type="PANTHER" id="PTHR33375:SF1">
    <property type="entry name" value="CHROMOSOME-PARTITIONING PROTEIN PARB-RELATED"/>
    <property type="match status" value="1"/>
</dbReference>
<proteinExistence type="inferred from homology"/>
<dbReference type="GO" id="GO:0005694">
    <property type="term" value="C:chromosome"/>
    <property type="evidence" value="ECO:0007669"/>
    <property type="project" value="TreeGrafter"/>
</dbReference>
<dbReference type="Pfam" id="PF02195">
    <property type="entry name" value="ParB_N"/>
    <property type="match status" value="1"/>
</dbReference>
<comment type="caution">
    <text evidence="5">The sequence shown here is derived from an EMBL/GenBank/DDBJ whole genome shotgun (WGS) entry which is preliminary data.</text>
</comment>
<dbReference type="FunFam" id="1.10.10.2830:FF:000001">
    <property type="entry name" value="Chromosome partitioning protein ParB"/>
    <property type="match status" value="1"/>
</dbReference>
<keyword evidence="2" id="KW-0159">Chromosome partition</keyword>
<dbReference type="Gene3D" id="3.90.1530.30">
    <property type="match status" value="1"/>
</dbReference>